<feature type="region of interest" description="Disordered" evidence="4">
    <location>
        <begin position="1283"/>
        <end position="1316"/>
    </location>
</feature>
<feature type="compositionally biased region" description="Polar residues" evidence="4">
    <location>
        <begin position="1718"/>
        <end position="1731"/>
    </location>
</feature>
<feature type="compositionally biased region" description="Basic and acidic residues" evidence="4">
    <location>
        <begin position="416"/>
        <end position="425"/>
    </location>
</feature>
<sequence>LVVPHTSSSSLTPQQLQGIGWSHEAPQGGGEHSRQSISLDDSMSVDLHNATSSAENVDEDNLVTVSEERLAHSATHQQVSRHHVHHIISIEPEPYFWGVAVSPGTRSVAAPSLGTVKDGSLTLPPSPRVITSNGAQLVEVLEPHTYPGHPLFASHSDITTWRSHHDLTNQGFSDTHTPEDTRDNRQKTTDRDAVQHHTPSTGLLTVTSSARRKNSGHAEINNVGWHVEASTRQTSVKDNTSQAGVEDNTSQAGVEDNTSQAGVEDNTSQAGVEDNTSQAGVEDNTSQAGVEDNTSQAGVKDNTSQAGVEASTRQTSVDAWINQARGLTKQTGVEASITGSQVRQFPRGPITGGDDHTSSRPGRSSTPPQSYTNPVVIARHPLPSPGPLPRRGALSASQEDGENIQHAASWAQGHFSTRELAESPRRVVPHSRGSVRDSDNSQVGQQGVSTSSSVTQSYPQLNRPIPYDTARDHHPLLDEVLNKQLQAKSHPVFTGGHSQVVLASHLPHSRNTPGHEAELQPEQLPQPNFTSSIKVYISPESKTSNGKISTDSTPIHPGDHSKATGARSSYRRQYVKLNPLHVRPSNGGKPEALSSTPLAHPEHSNSSRTDLSQHVNPKRRRKRPTTRRPAGSPPAYESGGPVDPAQLILQQSHFHPAAPGRPPSGVIAQPAPVIPETLIGSTEAPPTSLFFVKNVTGNSDSRHPPSVVEPSVLQVSGTQDGQDLGPSPFFSGHPIQPPYVFTTARPASSPVRPASLLISSGSTTLPPITVPPPGYNPLLENFQRLDVVEVNNDRNSGGVHIPAPQFPYSLPPPSDFYPSASIQDYFAQSQSHAPVPSFLGSSSPEVSSQHTAASSLSSPVLRIPGAVPTRPPLRQPIIVSNNTVVNVHNTEHIIPFLGNNTTFGLLKQIAKLTVANSGEQTPTDHNTRPEVAATQKLNALLGGLEHIHSQNTSQGAQTMKLSSGISVPNPSIHVLPQQVLPATSPISPPQYPPSYQHPGLLGQGFPLTSVAATNPQTDVNNSPGPILAYLPGHLPQSNPQQLQYPQRPYPLRPYLQRPYLQRPLPQQFYPPFPGYENPYGHQFGGFGHHPPGSPNPEGQTLDPNMGENGGGASASVAASVTDKTSSASSEAEGSDGVVSSSTTVIRGGTSTSNNNFYRPRPGQDSGTSAASPFAAGSQRPGPRPSPTDVRRPRPRPPIIVDGYLNRTAVPQDVFPGAKNVNVQCSRRHGCPMFILRTRPDSPLPRDRNKNTHILDEAFEKRPGGNINIACDYQEGCPTYIINTTPAPLQTSTTPSPSQTSPTRAPSQPEASSSLSQNLPATLSDADLLDAVTLVLGLLNQTGGLDLSDEEGSLTGDFDYILRGAGIEGYDDLLAHTPGIVPPINPQNIRPGVQFVPHEAPVPTPSPLAQHIGLQNRPNFKVVRVPENTVLNPPSFSDLLDNKQSLQVNPLLTSEFGNTRDPTQNFLGQPGTYDLLKSQLVQAHLGSLQKTGLYVTRQAPLQGHNLQKGSLDDAHMGQVAATTPPSLAVILSLEQQKIPNEPPLVPQDPQEGHHHHTMMRQILAGALVTVPMATALLGALGAPAAIMAPIGLAIPALLTMGFMDVNSNSGGFGSHFRRHAHGHHHHHQNNNNQPTTSSTINREDNDNNKQDQKSGGGGDRRPSSSPNNGGGMVGAIRRAVGVLPMVASHLTSRMGLGRQRQRRSADQELTTSTYTTMTRSELSPETTQPSLTQEDEDVPTPSFLLELQQGTDAPSPPSLLQQQQEYFPASPLHLQQQQQEEVLISPSALQQDLDTLRNMTHYYSNLSSHNKNSSNSVRTPTPDEVKLHRKYLLTVLQKLKKINKEMKTSVGNSTAHQGGVLTKLQQDIVSPSAAVPPPQPDNYPEHSPESYEDAPLVSHDGSTSPVDQDLHLASSASKDQLPEDETNEKPVGVGVAVDRIGQPPLGNTDLQNLDVGAASLLLNQFQTQGQGLNLLPSAFLGRPPPLTTTTSPPASPPTLPPRFDLIYGLQTAPLPLASSVNAAPFPARPLPLASSVNTATSPIGPHQLGSSVNAASLPLHVIQQSEAMGSAAGFQGGLPPSLFSVALQSGAIVPQPGVVFPAQTANLPPSILFGDPSQFSDYSVFANALSNLESFTEPPNVFMVDGQDFQELDSLQLAGPPSLPFSTSEFQDDVVVQPATLILQNTDLATAITNFINNLVDAISQLITDLQTAFADNTGLALLLLLGLLLLPFLLQHLSEKHGGGGYGGGGYHRRVYSMQGRMMVTETLAQRVLENIEQLEATLGHPHPADLSTLSPSSPGLQPPLFGLSSPRVFPRDPRLQDPLPDFLGASPQQPQPLPPATASNFNYLSDESPEASLPQTMAGTHAVPHKIPHPVQSIPQPDLLENYLALVKAINVVKELNRVRQSPVLRQVSESDTRLTDVQVQEDSPDWLFLRNAAQDVSDAAPKFITAITSLFSNIATAGSNFGKDTVKAISTLFEDLGSAIDETPPILLLGLIPLMFLFITFLFSSSKHLSFGHPMMGGGYRGRALAESMHLDLDAAESMARLILGQIDSFEEKLPN</sequence>
<dbReference type="GO" id="GO:0006508">
    <property type="term" value="P:proteolysis"/>
    <property type="evidence" value="ECO:0007669"/>
    <property type="project" value="UniProtKB-KW"/>
</dbReference>
<feature type="region of interest" description="Disordered" evidence="4">
    <location>
        <begin position="540"/>
        <end position="643"/>
    </location>
</feature>
<name>A0A8J5JBN9_HOMAM</name>
<evidence type="ECO:0000313" key="6">
    <source>
        <dbReference type="EMBL" id="KAG7154289.1"/>
    </source>
</evidence>
<evidence type="ECO:0000256" key="4">
    <source>
        <dbReference type="SAM" id="MobiDB-lite"/>
    </source>
</evidence>
<proteinExistence type="predicted"/>
<comment type="caution">
    <text evidence="6">The sequence shown here is derived from an EMBL/GenBank/DDBJ whole genome shotgun (WGS) entry which is preliminary data.</text>
</comment>
<feature type="region of interest" description="Disordered" evidence="4">
    <location>
        <begin position="416"/>
        <end position="459"/>
    </location>
</feature>
<feature type="transmembrane region" description="Helical" evidence="5">
    <location>
        <begin position="2492"/>
        <end position="2512"/>
    </location>
</feature>
<feature type="compositionally biased region" description="Polar residues" evidence="4">
    <location>
        <begin position="606"/>
        <end position="615"/>
    </location>
</feature>
<keyword evidence="5" id="KW-0812">Transmembrane</keyword>
<keyword evidence="2" id="KW-0378">Hydrolase</keyword>
<feature type="compositionally biased region" description="Polar residues" evidence="4">
    <location>
        <begin position="540"/>
        <end position="553"/>
    </location>
</feature>
<keyword evidence="6" id="KW-0675">Receptor</keyword>
<evidence type="ECO:0000256" key="1">
    <source>
        <dbReference type="ARBA" id="ARBA00022670"/>
    </source>
</evidence>
<feature type="region of interest" description="Disordered" evidence="4">
    <location>
        <begin position="1692"/>
        <end position="1737"/>
    </location>
</feature>
<feature type="compositionally biased region" description="Polar residues" evidence="4">
    <location>
        <begin position="331"/>
        <end position="343"/>
    </location>
</feature>
<keyword evidence="1" id="KW-0645">Protease</keyword>
<protein>
    <submittedName>
        <fullName evidence="6">Opioid growth factor receptor-like 2</fullName>
    </submittedName>
</protein>
<evidence type="ECO:0000256" key="3">
    <source>
        <dbReference type="ARBA" id="ARBA00022825"/>
    </source>
</evidence>
<dbReference type="PROSITE" id="PS00138">
    <property type="entry name" value="SUBTILASE_SER"/>
    <property type="match status" value="1"/>
</dbReference>
<dbReference type="Proteomes" id="UP000747542">
    <property type="component" value="Unassembled WGS sequence"/>
</dbReference>
<feature type="compositionally biased region" description="Low complexity" evidence="4">
    <location>
        <begin position="359"/>
        <end position="370"/>
    </location>
</feature>
<organism evidence="6 7">
    <name type="scientific">Homarus americanus</name>
    <name type="common">American lobster</name>
    <dbReference type="NCBI Taxonomy" id="6706"/>
    <lineage>
        <taxon>Eukaryota</taxon>
        <taxon>Metazoa</taxon>
        <taxon>Ecdysozoa</taxon>
        <taxon>Arthropoda</taxon>
        <taxon>Crustacea</taxon>
        <taxon>Multicrustacea</taxon>
        <taxon>Malacostraca</taxon>
        <taxon>Eumalacostraca</taxon>
        <taxon>Eucarida</taxon>
        <taxon>Decapoda</taxon>
        <taxon>Pleocyemata</taxon>
        <taxon>Astacidea</taxon>
        <taxon>Nephropoidea</taxon>
        <taxon>Nephropidae</taxon>
        <taxon>Homarus</taxon>
    </lineage>
</organism>
<feature type="region of interest" description="Disordered" evidence="4">
    <location>
        <begin position="169"/>
        <end position="314"/>
    </location>
</feature>
<feature type="compositionally biased region" description="Polar residues" evidence="4">
    <location>
        <begin position="230"/>
        <end position="314"/>
    </location>
</feature>
<keyword evidence="7" id="KW-1185">Reference proteome</keyword>
<keyword evidence="5" id="KW-0472">Membrane</keyword>
<feature type="region of interest" description="Disordered" evidence="4">
    <location>
        <begin position="2285"/>
        <end position="2367"/>
    </location>
</feature>
<feature type="compositionally biased region" description="Basic and acidic residues" evidence="4">
    <location>
        <begin position="1640"/>
        <end position="1661"/>
    </location>
</feature>
<gene>
    <name evidence="6" type="primary">Ogfr-L2</name>
    <name evidence="6" type="ORF">Hamer_G022131</name>
</gene>
<evidence type="ECO:0000256" key="5">
    <source>
        <dbReference type="SAM" id="Phobius"/>
    </source>
</evidence>
<feature type="compositionally biased region" description="Low complexity" evidence="4">
    <location>
        <begin position="1113"/>
        <end position="1144"/>
    </location>
</feature>
<dbReference type="GO" id="GO:0008236">
    <property type="term" value="F:serine-type peptidase activity"/>
    <property type="evidence" value="ECO:0007669"/>
    <property type="project" value="UniProtKB-KW"/>
</dbReference>
<feature type="compositionally biased region" description="Basic residues" evidence="4">
    <location>
        <begin position="1614"/>
        <end position="1627"/>
    </location>
</feature>
<feature type="non-terminal residue" evidence="6">
    <location>
        <position position="2562"/>
    </location>
</feature>
<feature type="compositionally biased region" description="Low complexity" evidence="4">
    <location>
        <begin position="441"/>
        <end position="457"/>
    </location>
</feature>
<dbReference type="InterPro" id="IPR023828">
    <property type="entry name" value="Peptidase_S8_Ser-AS"/>
</dbReference>
<dbReference type="EMBL" id="JAHLQT010044612">
    <property type="protein sequence ID" value="KAG7154289.1"/>
    <property type="molecule type" value="Genomic_DNA"/>
</dbReference>
<evidence type="ECO:0000313" key="7">
    <source>
        <dbReference type="Proteomes" id="UP000747542"/>
    </source>
</evidence>
<keyword evidence="3" id="KW-0720">Serine protease</keyword>
<feature type="region of interest" description="Disordered" evidence="4">
    <location>
        <begin position="1612"/>
        <end position="1672"/>
    </location>
</feature>
<feature type="compositionally biased region" description="Low complexity" evidence="4">
    <location>
        <begin position="2291"/>
        <end position="2311"/>
    </location>
</feature>
<feature type="compositionally biased region" description="Basic residues" evidence="4">
    <location>
        <begin position="616"/>
        <end position="626"/>
    </location>
</feature>
<feature type="region of interest" description="Disordered" evidence="4">
    <location>
        <begin position="1065"/>
        <end position="1200"/>
    </location>
</feature>
<keyword evidence="5" id="KW-1133">Transmembrane helix</keyword>
<evidence type="ECO:0000256" key="2">
    <source>
        <dbReference type="ARBA" id="ARBA00022801"/>
    </source>
</evidence>
<feature type="region of interest" description="Disordered" evidence="4">
    <location>
        <begin position="1"/>
        <end position="37"/>
    </location>
</feature>
<feature type="region of interest" description="Disordered" evidence="4">
    <location>
        <begin position="836"/>
        <end position="857"/>
    </location>
</feature>
<feature type="region of interest" description="Disordered" evidence="4">
    <location>
        <begin position="1870"/>
        <end position="1907"/>
    </location>
</feature>
<feature type="compositionally biased region" description="Low complexity" evidence="4">
    <location>
        <begin position="847"/>
        <end position="857"/>
    </location>
</feature>
<feature type="compositionally biased region" description="Basic and acidic residues" evidence="4">
    <location>
        <begin position="176"/>
        <end position="195"/>
    </location>
</feature>
<feature type="compositionally biased region" description="Polar residues" evidence="4">
    <location>
        <begin position="197"/>
        <end position="209"/>
    </location>
</feature>
<feature type="non-terminal residue" evidence="6">
    <location>
        <position position="1"/>
    </location>
</feature>
<reference evidence="6" key="1">
    <citation type="journal article" date="2021" name="Sci. Adv.">
        <title>The American lobster genome reveals insights on longevity, neural, and immune adaptations.</title>
        <authorList>
            <person name="Polinski J.M."/>
            <person name="Zimin A.V."/>
            <person name="Clark K.F."/>
            <person name="Kohn A.B."/>
            <person name="Sadowski N."/>
            <person name="Timp W."/>
            <person name="Ptitsyn A."/>
            <person name="Khanna P."/>
            <person name="Romanova D.Y."/>
            <person name="Williams P."/>
            <person name="Greenwood S.J."/>
            <person name="Moroz L.L."/>
            <person name="Walt D.R."/>
            <person name="Bodnar A.G."/>
        </authorList>
    </citation>
    <scope>NUCLEOTIDE SEQUENCE</scope>
    <source>
        <strain evidence="6">GMGI-L3</strain>
    </source>
</reference>
<feature type="region of interest" description="Disordered" evidence="4">
    <location>
        <begin position="331"/>
        <end position="403"/>
    </location>
</feature>
<feature type="compositionally biased region" description="Low complexity" evidence="4">
    <location>
        <begin position="1283"/>
        <end position="1308"/>
    </location>
</feature>
<feature type="region of interest" description="Disordered" evidence="4">
    <location>
        <begin position="507"/>
        <end position="527"/>
    </location>
</feature>
<accession>A0A8J5JBN9</accession>